<name>A0A7D9GXI4_DEKBR</name>
<feature type="region of interest" description="Disordered" evidence="1">
    <location>
        <begin position="412"/>
        <end position="431"/>
    </location>
</feature>
<feature type="transmembrane region" description="Helical" evidence="2">
    <location>
        <begin position="214"/>
        <end position="230"/>
    </location>
</feature>
<dbReference type="AlphaFoldDB" id="A0A7D9GXI4"/>
<keyword evidence="4" id="KW-1185">Reference proteome</keyword>
<dbReference type="OMA" id="AVYIQHQ"/>
<reference evidence="3 4" key="1">
    <citation type="submission" date="2019-07" db="EMBL/GenBank/DDBJ databases">
        <authorList>
            <person name="Friedrich A."/>
            <person name="Schacherer J."/>
        </authorList>
    </citation>
    <scope>NUCLEOTIDE SEQUENCE [LARGE SCALE GENOMIC DNA]</scope>
</reference>
<dbReference type="PANTHER" id="PTHR19346:SF4">
    <property type="entry name" value="SUGAR PHOSPHATE TRANSPORTER DOMAIN-CONTAINING PROTEIN"/>
    <property type="match status" value="1"/>
</dbReference>
<feature type="transmembrane region" description="Helical" evidence="2">
    <location>
        <begin position="283"/>
        <end position="308"/>
    </location>
</feature>
<feature type="transmembrane region" description="Helical" evidence="2">
    <location>
        <begin position="185"/>
        <end position="202"/>
    </location>
</feature>
<organism evidence="3 4">
    <name type="scientific">Dekkera bruxellensis</name>
    <name type="common">Brettanomyces custersii</name>
    <dbReference type="NCBI Taxonomy" id="5007"/>
    <lineage>
        <taxon>Eukaryota</taxon>
        <taxon>Fungi</taxon>
        <taxon>Dikarya</taxon>
        <taxon>Ascomycota</taxon>
        <taxon>Saccharomycotina</taxon>
        <taxon>Pichiomycetes</taxon>
        <taxon>Pichiales</taxon>
        <taxon>Pichiaceae</taxon>
        <taxon>Brettanomyces</taxon>
    </lineage>
</organism>
<accession>A0A7D9GXI4</accession>
<dbReference type="PANTHER" id="PTHR19346">
    <property type="entry name" value="SUGAR PHOSPHATE TRANSPORTER DOMAIN-CONTAINING PROTEIN"/>
    <property type="match status" value="1"/>
</dbReference>
<keyword evidence="2" id="KW-0812">Transmembrane</keyword>
<dbReference type="InterPro" id="IPR026505">
    <property type="entry name" value="Solute_c_fam_35_mem_F3/F4"/>
</dbReference>
<evidence type="ECO:0000313" key="4">
    <source>
        <dbReference type="Proteomes" id="UP000478008"/>
    </source>
</evidence>
<feature type="transmembrane region" description="Helical" evidence="2">
    <location>
        <begin position="153"/>
        <end position="173"/>
    </location>
</feature>
<keyword evidence="2" id="KW-1133">Transmembrane helix</keyword>
<evidence type="ECO:0000256" key="1">
    <source>
        <dbReference type="SAM" id="MobiDB-lite"/>
    </source>
</evidence>
<sequence length="431" mass="48504">MEGSPFQSHGSFSTVKIGFVVVLFILSLASFVLQTELTSILFIKYEYDDPFFVMLLTHSCWWLLWPIQFVSVALFKTLKRYRLHKKGQDVLRGKRWKGLRRAFTSSVKTQHRNFAHTAELTAANNHPEYVNEFSDRGFRRYTDFLHSNALHHLLKSALLLCLVLNVAGATWFVAMKLSTGADVTAIYNCSAFAAYCFSIPILHDSFSWVKMSSVLTAISGVMIVAYGGQQTRDETREYPHRFAGNVIILVGAILYGLYEVLYKRKCCPPSGIVSARREATFSNFTMGLVGINSCILLCTCLFFAHLFGFYSVKLPTTTKAWWLIWTSVFSNAVFSLSFLGLMSLTSPVFSSVSSLLTILLVGFSEWWFRGIALGWYKIFGYCLVMVGFALLTYASWSEISEEDTDDQLLDTDTESSYSTLPGTESGGFGIQ</sequence>
<feature type="transmembrane region" description="Helical" evidence="2">
    <location>
        <begin position="374"/>
        <end position="394"/>
    </location>
</feature>
<evidence type="ECO:0000256" key="2">
    <source>
        <dbReference type="SAM" id="Phobius"/>
    </source>
</evidence>
<dbReference type="EMBL" id="CABFWN010000001">
    <property type="protein sequence ID" value="VUG16280.1"/>
    <property type="molecule type" value="Genomic_DNA"/>
</dbReference>
<dbReference type="InterPro" id="IPR037185">
    <property type="entry name" value="EmrE-like"/>
</dbReference>
<protein>
    <submittedName>
        <fullName evidence="3">DEBR0S1_12640g1_1</fullName>
    </submittedName>
</protein>
<gene>
    <name evidence="3" type="ORF">DEBR0S1_12640G</name>
</gene>
<keyword evidence="2" id="KW-0472">Membrane</keyword>
<evidence type="ECO:0000313" key="3">
    <source>
        <dbReference type="EMBL" id="VUG16280.1"/>
    </source>
</evidence>
<feature type="transmembrane region" description="Helical" evidence="2">
    <location>
        <begin position="242"/>
        <end position="262"/>
    </location>
</feature>
<feature type="transmembrane region" description="Helical" evidence="2">
    <location>
        <begin position="51"/>
        <end position="75"/>
    </location>
</feature>
<feature type="transmembrane region" description="Helical" evidence="2">
    <location>
        <begin position="320"/>
        <end position="341"/>
    </location>
</feature>
<dbReference type="SUPFAM" id="SSF103481">
    <property type="entry name" value="Multidrug resistance efflux transporter EmrE"/>
    <property type="match status" value="1"/>
</dbReference>
<proteinExistence type="predicted"/>
<feature type="transmembrane region" description="Helical" evidence="2">
    <location>
        <begin position="348"/>
        <end position="368"/>
    </location>
</feature>
<dbReference type="Proteomes" id="UP000478008">
    <property type="component" value="Unassembled WGS sequence"/>
</dbReference>